<evidence type="ECO:0000259" key="3">
    <source>
        <dbReference type="Pfam" id="PF08338"/>
    </source>
</evidence>
<dbReference type="RefSeq" id="WP_379661690.1">
    <property type="nucleotide sequence ID" value="NZ_JBHUDG010000004.1"/>
</dbReference>
<gene>
    <name evidence="4" type="ORF">ACFSAH_05430</name>
</gene>
<dbReference type="InterPro" id="IPR010099">
    <property type="entry name" value="SDR39U1"/>
</dbReference>
<reference evidence="5" key="1">
    <citation type="journal article" date="2019" name="Int. J. Syst. Evol. Microbiol.">
        <title>The Global Catalogue of Microorganisms (GCM) 10K type strain sequencing project: providing services to taxonomists for standard genome sequencing and annotation.</title>
        <authorList>
            <consortium name="The Broad Institute Genomics Platform"/>
            <consortium name="The Broad Institute Genome Sequencing Center for Infectious Disease"/>
            <person name="Wu L."/>
            <person name="Ma J."/>
        </authorList>
    </citation>
    <scope>NUCLEOTIDE SEQUENCE [LARGE SCALE GENOMIC DNA]</scope>
    <source>
        <strain evidence="5">CCUG 53762</strain>
    </source>
</reference>
<protein>
    <submittedName>
        <fullName evidence="4">TIGR01777 family oxidoreductase</fullName>
    </submittedName>
</protein>
<organism evidence="4 5">
    <name type="scientific">Pseudopedobacter beijingensis</name>
    <dbReference type="NCBI Taxonomy" id="1207056"/>
    <lineage>
        <taxon>Bacteria</taxon>
        <taxon>Pseudomonadati</taxon>
        <taxon>Bacteroidota</taxon>
        <taxon>Sphingobacteriia</taxon>
        <taxon>Sphingobacteriales</taxon>
        <taxon>Sphingobacteriaceae</taxon>
        <taxon>Pseudopedobacter</taxon>
    </lineage>
</organism>
<dbReference type="Pfam" id="PF01370">
    <property type="entry name" value="Epimerase"/>
    <property type="match status" value="1"/>
</dbReference>
<feature type="domain" description="NAD-dependent epimerase/dehydratase" evidence="2">
    <location>
        <begin position="5"/>
        <end position="224"/>
    </location>
</feature>
<accession>A0ABW4I992</accession>
<comment type="similarity">
    <text evidence="1">Belongs to the NAD(P)-dependent epimerase/dehydratase family. SDR39U1 subfamily.</text>
</comment>
<comment type="caution">
    <text evidence="4">The sequence shown here is derived from an EMBL/GenBank/DDBJ whole genome shotgun (WGS) entry which is preliminary data.</text>
</comment>
<dbReference type="InterPro" id="IPR013549">
    <property type="entry name" value="DUF1731"/>
</dbReference>
<dbReference type="PANTHER" id="PTHR11092:SF0">
    <property type="entry name" value="EPIMERASE FAMILY PROTEIN SDR39U1"/>
    <property type="match status" value="1"/>
</dbReference>
<evidence type="ECO:0000259" key="2">
    <source>
        <dbReference type="Pfam" id="PF01370"/>
    </source>
</evidence>
<keyword evidence="5" id="KW-1185">Reference proteome</keyword>
<dbReference type="PANTHER" id="PTHR11092">
    <property type="entry name" value="SUGAR NUCLEOTIDE EPIMERASE RELATED"/>
    <property type="match status" value="1"/>
</dbReference>
<dbReference type="InterPro" id="IPR036291">
    <property type="entry name" value="NAD(P)-bd_dom_sf"/>
</dbReference>
<feature type="domain" description="DUF1731" evidence="3">
    <location>
        <begin position="253"/>
        <end position="299"/>
    </location>
</feature>
<dbReference type="EMBL" id="JBHUDG010000004">
    <property type="protein sequence ID" value="MFD1629310.1"/>
    <property type="molecule type" value="Genomic_DNA"/>
</dbReference>
<proteinExistence type="inferred from homology"/>
<dbReference type="SUPFAM" id="SSF51735">
    <property type="entry name" value="NAD(P)-binding Rossmann-fold domains"/>
    <property type="match status" value="1"/>
</dbReference>
<evidence type="ECO:0000313" key="4">
    <source>
        <dbReference type="EMBL" id="MFD1629310.1"/>
    </source>
</evidence>
<sequence length="301" mass="33860">MKDTILVTGGTGFIGSHLINTLIDEGYKVHIIGRTDKQIKDTKHFKWDIKHKKIDPKCIKGVSTIIHLAGAGIADKRWTKTRKQEITASRTEPINLIYELLKQEKHQVKRVIAASAAGYYSDRGDEILDESAFPNNDFLGKCCSLWENAVDAGKAIGLQTVKLRTGIVLDKNKGALAKMAVPFKFGMGSVLGNGKQWMSWIHIKDLVNMYLFFIKNELLEGVYNASAPYPVTNKYFSKVLAKQLCKPLWLPSIPPYILKLALGEMSIILLSSTRMNAEKIMEIGFNFEFPHLDTALRDIYK</sequence>
<evidence type="ECO:0000313" key="5">
    <source>
        <dbReference type="Proteomes" id="UP001597118"/>
    </source>
</evidence>
<evidence type="ECO:0000256" key="1">
    <source>
        <dbReference type="ARBA" id="ARBA00009353"/>
    </source>
</evidence>
<dbReference type="Pfam" id="PF08338">
    <property type="entry name" value="DUF1731"/>
    <property type="match status" value="1"/>
</dbReference>
<dbReference type="NCBIfam" id="TIGR01777">
    <property type="entry name" value="yfcH"/>
    <property type="match status" value="1"/>
</dbReference>
<name>A0ABW4I992_9SPHI</name>
<dbReference type="Gene3D" id="3.40.50.720">
    <property type="entry name" value="NAD(P)-binding Rossmann-like Domain"/>
    <property type="match status" value="1"/>
</dbReference>
<dbReference type="Proteomes" id="UP001597118">
    <property type="component" value="Unassembled WGS sequence"/>
</dbReference>
<dbReference type="InterPro" id="IPR001509">
    <property type="entry name" value="Epimerase_deHydtase"/>
</dbReference>